<feature type="transmembrane region" description="Helical" evidence="1">
    <location>
        <begin position="206"/>
        <end position="229"/>
    </location>
</feature>
<organism evidence="2 3">
    <name type="scientific">Sphingobium jiangsuense</name>
    <dbReference type="NCBI Taxonomy" id="870476"/>
    <lineage>
        <taxon>Bacteria</taxon>
        <taxon>Pseudomonadati</taxon>
        <taxon>Pseudomonadota</taxon>
        <taxon>Alphaproteobacteria</taxon>
        <taxon>Sphingomonadales</taxon>
        <taxon>Sphingomonadaceae</taxon>
        <taxon>Sphingobium</taxon>
    </lineage>
</organism>
<keyword evidence="3" id="KW-1185">Reference proteome</keyword>
<reference evidence="2 3" key="1">
    <citation type="submission" date="2020-08" db="EMBL/GenBank/DDBJ databases">
        <title>Genomic Encyclopedia of Type Strains, Phase IV (KMG-IV): sequencing the most valuable type-strain genomes for metagenomic binning, comparative biology and taxonomic classification.</title>
        <authorList>
            <person name="Goeker M."/>
        </authorList>
    </citation>
    <scope>NUCLEOTIDE SEQUENCE [LARGE SCALE GENOMIC DNA]</scope>
    <source>
        <strain evidence="2 3">DSM 26189</strain>
    </source>
</reference>
<sequence length="524" mass="58091">MKETFRQSMAWLHSWVGLLTGWVLFFVFVMGAATLFDMEVTRWMSPELPMRQDRAYPAAPPMIEKALDFLAAQPEQTNKWKIHLPGDGRRSGCGFLCRGGEPWRGYNSELIVKWDEHVARLDPDSGKALPPLPVVRDTEGGELFYEMHHALHYLDDLTGQRIIAIAVMLGLLATVSGVIVHKKIFADFFMFRPGKGQRSWLDGHNLLGVITLPFFLMILYSGLLFQGYLPKPFLSPPAPKEVARSVDAADPPAAVTRPSVPMATVFAQAERHFGKGEVRDIEVSRAGDGRLIVSFSRAYGAEYPLLSRDSVINFDAATGAYRDIPVTFGQTPPHQGLWYLTTAHNAWFAGAGLRWLLFIASILTCGMIATGMVLWTVKRREKYARQGRVPFGVPMVEHLNAGVIAGLPVGIAAYFWANRLLPVSLAERAGWEANILFATWGWMIVYALLRPAAQAWRELFWVAAAVAAAIPIINALTTDRHLGVTLRYGDWVLAGFDLTMLGFAALFAFCAFKLGGRAKVGARV</sequence>
<gene>
    <name evidence="2" type="ORF">GGR43_004367</name>
</gene>
<evidence type="ECO:0000256" key="1">
    <source>
        <dbReference type="SAM" id="Phobius"/>
    </source>
</evidence>
<dbReference type="PANTHER" id="PTHR34219">
    <property type="entry name" value="IRON-REGULATED INNER MEMBRANE PROTEIN-RELATED"/>
    <property type="match status" value="1"/>
</dbReference>
<protein>
    <submittedName>
        <fullName evidence="2">Putative iron-regulated membrane protein</fullName>
    </submittedName>
</protein>
<feature type="transmembrane region" description="Helical" evidence="1">
    <location>
        <begin position="398"/>
        <end position="417"/>
    </location>
</feature>
<name>A0A7W6BNV9_9SPHN</name>
<dbReference type="PANTHER" id="PTHR34219:SF4">
    <property type="entry name" value="PEPSY DOMAIN-CONTAINING PROTEIN"/>
    <property type="match status" value="1"/>
</dbReference>
<feature type="transmembrane region" description="Helical" evidence="1">
    <location>
        <begin position="429"/>
        <end position="447"/>
    </location>
</feature>
<dbReference type="InterPro" id="IPR005625">
    <property type="entry name" value="PepSY-ass_TM"/>
</dbReference>
<feature type="transmembrane region" description="Helical" evidence="1">
    <location>
        <begin position="12"/>
        <end position="36"/>
    </location>
</feature>
<evidence type="ECO:0000313" key="3">
    <source>
        <dbReference type="Proteomes" id="UP000571950"/>
    </source>
</evidence>
<dbReference type="RefSeq" id="WP_188073891.1">
    <property type="nucleotide sequence ID" value="NZ_BSPS01000041.1"/>
</dbReference>
<dbReference type="Proteomes" id="UP000571950">
    <property type="component" value="Unassembled WGS sequence"/>
</dbReference>
<dbReference type="Pfam" id="PF03929">
    <property type="entry name" value="PepSY_TM"/>
    <property type="match status" value="1"/>
</dbReference>
<dbReference type="AlphaFoldDB" id="A0A7W6BNV9"/>
<feature type="transmembrane region" description="Helical" evidence="1">
    <location>
        <begin position="459"/>
        <end position="476"/>
    </location>
</feature>
<keyword evidence="1" id="KW-1133">Transmembrane helix</keyword>
<proteinExistence type="predicted"/>
<evidence type="ECO:0000313" key="2">
    <source>
        <dbReference type="EMBL" id="MBB3928622.1"/>
    </source>
</evidence>
<feature type="transmembrane region" description="Helical" evidence="1">
    <location>
        <begin position="491"/>
        <end position="514"/>
    </location>
</feature>
<keyword evidence="1" id="KW-0472">Membrane</keyword>
<feature type="transmembrane region" description="Helical" evidence="1">
    <location>
        <begin position="355"/>
        <end position="377"/>
    </location>
</feature>
<keyword evidence="1" id="KW-0812">Transmembrane</keyword>
<feature type="transmembrane region" description="Helical" evidence="1">
    <location>
        <begin position="162"/>
        <end position="185"/>
    </location>
</feature>
<comment type="caution">
    <text evidence="2">The sequence shown here is derived from an EMBL/GenBank/DDBJ whole genome shotgun (WGS) entry which is preliminary data.</text>
</comment>
<accession>A0A7W6BNV9</accession>
<dbReference type="EMBL" id="JACIDT010000028">
    <property type="protein sequence ID" value="MBB3928622.1"/>
    <property type="molecule type" value="Genomic_DNA"/>
</dbReference>